<accession>A0ABQ8G8G1</accession>
<feature type="compositionally biased region" description="Basic and acidic residues" evidence="1">
    <location>
        <begin position="45"/>
        <end position="54"/>
    </location>
</feature>
<organism evidence="2 3">
    <name type="scientific">Macrophomina phaseolina</name>
    <dbReference type="NCBI Taxonomy" id="35725"/>
    <lineage>
        <taxon>Eukaryota</taxon>
        <taxon>Fungi</taxon>
        <taxon>Dikarya</taxon>
        <taxon>Ascomycota</taxon>
        <taxon>Pezizomycotina</taxon>
        <taxon>Dothideomycetes</taxon>
        <taxon>Dothideomycetes incertae sedis</taxon>
        <taxon>Botryosphaeriales</taxon>
        <taxon>Botryosphaeriaceae</taxon>
        <taxon>Macrophomina</taxon>
    </lineage>
</organism>
<dbReference type="InterPro" id="IPR015157">
    <property type="entry name" value="TMA7"/>
</dbReference>
<evidence type="ECO:0008006" key="4">
    <source>
        <dbReference type="Google" id="ProtNLM"/>
    </source>
</evidence>
<evidence type="ECO:0000313" key="2">
    <source>
        <dbReference type="EMBL" id="KAH7045336.1"/>
    </source>
</evidence>
<keyword evidence="3" id="KW-1185">Reference proteome</keyword>
<reference evidence="2 3" key="1">
    <citation type="journal article" date="2021" name="Nat. Commun.">
        <title>Genetic determinants of endophytism in the Arabidopsis root mycobiome.</title>
        <authorList>
            <person name="Mesny F."/>
            <person name="Miyauchi S."/>
            <person name="Thiergart T."/>
            <person name="Pickel B."/>
            <person name="Atanasova L."/>
            <person name="Karlsson M."/>
            <person name="Huettel B."/>
            <person name="Barry K.W."/>
            <person name="Haridas S."/>
            <person name="Chen C."/>
            <person name="Bauer D."/>
            <person name="Andreopoulos W."/>
            <person name="Pangilinan J."/>
            <person name="LaButti K."/>
            <person name="Riley R."/>
            <person name="Lipzen A."/>
            <person name="Clum A."/>
            <person name="Drula E."/>
            <person name="Henrissat B."/>
            <person name="Kohler A."/>
            <person name="Grigoriev I.V."/>
            <person name="Martin F.M."/>
            <person name="Hacquard S."/>
        </authorList>
    </citation>
    <scope>NUCLEOTIDE SEQUENCE [LARGE SCALE GENOMIC DNA]</scope>
    <source>
        <strain evidence="2 3">MPI-SDFR-AT-0080</strain>
    </source>
</reference>
<sequence length="80" mass="8666">MPSGMGNGTKPIHNKKPKKKEVDEDEDDKAFKAKQMADPAMANEEGTRTDKKALQDLQNKAKGKGPLNTGTQGIKKSGKK</sequence>
<gene>
    <name evidence="2" type="ORF">B0J12DRAFT_742258</name>
</gene>
<feature type="region of interest" description="Disordered" evidence="1">
    <location>
        <begin position="1"/>
        <end position="80"/>
    </location>
</feature>
<dbReference type="EMBL" id="JAGTJR010000019">
    <property type="protein sequence ID" value="KAH7045336.1"/>
    <property type="molecule type" value="Genomic_DNA"/>
</dbReference>
<evidence type="ECO:0000256" key="1">
    <source>
        <dbReference type="SAM" id="MobiDB-lite"/>
    </source>
</evidence>
<dbReference type="Proteomes" id="UP000774617">
    <property type="component" value="Unassembled WGS sequence"/>
</dbReference>
<dbReference type="Pfam" id="PF09072">
    <property type="entry name" value="TMA7"/>
    <property type="match status" value="1"/>
</dbReference>
<protein>
    <recommendedName>
        <fullName evidence="4">Translation machinery associated TMA7</fullName>
    </recommendedName>
</protein>
<evidence type="ECO:0000313" key="3">
    <source>
        <dbReference type="Proteomes" id="UP000774617"/>
    </source>
</evidence>
<comment type="caution">
    <text evidence="2">The sequence shown here is derived from an EMBL/GenBank/DDBJ whole genome shotgun (WGS) entry which is preliminary data.</text>
</comment>
<name>A0ABQ8G8G1_9PEZI</name>
<proteinExistence type="predicted"/>